<proteinExistence type="predicted"/>
<name>A0ABQ9H7K6_9NEOP</name>
<accession>A0ABQ9H7K6</accession>
<dbReference type="EMBL" id="JARBHB010000006">
    <property type="protein sequence ID" value="KAJ8880284.1"/>
    <property type="molecule type" value="Genomic_DNA"/>
</dbReference>
<sequence>MQQHDFFSISTLDYLSDKCVITSWPRKRFIKLVLATIRCNSSYVSFQRKLCCEYGVRISIHFTTLCRARYSRFCCSRIPPFHHSSVVYHATLGGKWSPKRIPFALTLWSPHTLVCVTPDFHRRESCRTMPVGFLGALPFPPALSFWHCSILTSIALISSQDLDVKSRPNFFTHLLTLVLSKATGVKIEDQGHRHPTGRPGKGLSCWELSRSTCHRTPDLLHSFEVTSMESRSGSWVKVTCIQYDGRVTSHHISWPAPLACVGSPSHPRSLLAEEVKLLATSSSTYKIMSEKANLALARFVRAKLRSGSQDLEDSRNEHAWTRIAEEFKQKWDYPNCIGAANGGLSRHLYASESTLNAENPLTGEMILGSWREVTRNATGMQPLNYVPRELSKDAQQIREECMEYFTLDTHSVPWQMQYS</sequence>
<reference evidence="1 2" key="1">
    <citation type="submission" date="2023-02" db="EMBL/GenBank/DDBJ databases">
        <title>LHISI_Scaffold_Assembly.</title>
        <authorList>
            <person name="Stuart O.P."/>
            <person name="Cleave R."/>
            <person name="Magrath M.J.L."/>
            <person name="Mikheyev A.S."/>
        </authorList>
    </citation>
    <scope>NUCLEOTIDE SEQUENCE [LARGE SCALE GENOMIC DNA]</scope>
    <source>
        <strain evidence="1">Daus_M_001</strain>
        <tissue evidence="1">Leg muscle</tissue>
    </source>
</reference>
<comment type="caution">
    <text evidence="1">The sequence shown here is derived from an EMBL/GenBank/DDBJ whole genome shotgun (WGS) entry which is preliminary data.</text>
</comment>
<organism evidence="1 2">
    <name type="scientific">Dryococelus australis</name>
    <dbReference type="NCBI Taxonomy" id="614101"/>
    <lineage>
        <taxon>Eukaryota</taxon>
        <taxon>Metazoa</taxon>
        <taxon>Ecdysozoa</taxon>
        <taxon>Arthropoda</taxon>
        <taxon>Hexapoda</taxon>
        <taxon>Insecta</taxon>
        <taxon>Pterygota</taxon>
        <taxon>Neoptera</taxon>
        <taxon>Polyneoptera</taxon>
        <taxon>Phasmatodea</taxon>
        <taxon>Verophasmatodea</taxon>
        <taxon>Anareolatae</taxon>
        <taxon>Phasmatidae</taxon>
        <taxon>Eurycanthinae</taxon>
        <taxon>Dryococelus</taxon>
    </lineage>
</organism>
<gene>
    <name evidence="1" type="ORF">PR048_016750</name>
</gene>
<evidence type="ECO:0000313" key="2">
    <source>
        <dbReference type="Proteomes" id="UP001159363"/>
    </source>
</evidence>
<keyword evidence="2" id="KW-1185">Reference proteome</keyword>
<evidence type="ECO:0000313" key="1">
    <source>
        <dbReference type="EMBL" id="KAJ8880284.1"/>
    </source>
</evidence>
<protein>
    <submittedName>
        <fullName evidence="1">Uncharacterized protein</fullName>
    </submittedName>
</protein>
<dbReference type="Proteomes" id="UP001159363">
    <property type="component" value="Chromosome 5"/>
</dbReference>